<dbReference type="InterPro" id="IPR052980">
    <property type="entry name" value="Crinkler_effector"/>
</dbReference>
<dbReference type="VEuPathDB" id="TriTrypDB:Tb927.1.70"/>
<dbReference type="PANTHER" id="PTHR33129:SF3">
    <property type="entry name" value="HOT SPOT (RHS) PROTEIN, PUTATIVE-RELATED"/>
    <property type="match status" value="1"/>
</dbReference>
<dbReference type="GO" id="GO:0006406">
    <property type="term" value="P:mRNA export from nucleus"/>
    <property type="evidence" value="ECO:0000315"/>
    <property type="project" value="GeneDB"/>
</dbReference>
<dbReference type="InterPro" id="IPR046836">
    <property type="entry name" value="RHS_C"/>
</dbReference>
<evidence type="ECO:0000313" key="4">
    <source>
        <dbReference type="Proteomes" id="UP000008524"/>
    </source>
</evidence>
<evidence type="ECO:0000313" key="3">
    <source>
        <dbReference type="EMBL" id="CAD53013.1"/>
    </source>
</evidence>
<accession>Q8IFJ1</accession>
<dbReference type="PANTHER" id="PTHR33129">
    <property type="entry name" value="PROTEIN KINASE DOMAIN-CONTAINING PROTEIN-RELATED"/>
    <property type="match status" value="1"/>
</dbReference>
<gene>
    <name evidence="3" type="ORF">TB927.1.70</name>
</gene>
<dbReference type="Pfam" id="PF20445">
    <property type="entry name" value="RHS_N"/>
    <property type="match status" value="1"/>
</dbReference>
<dbReference type="InterPro" id="IPR046835">
    <property type="entry name" value="RHS_N"/>
</dbReference>
<dbReference type="Pfam" id="PF07999">
    <property type="entry name" value="RHSP"/>
    <property type="match status" value="1"/>
</dbReference>
<evidence type="ECO:0000259" key="2">
    <source>
        <dbReference type="Pfam" id="PF20445"/>
    </source>
</evidence>
<dbReference type="EMBL" id="AL929603">
    <property type="protein sequence ID" value="CAD53013.1"/>
    <property type="molecule type" value="Genomic_DNA"/>
</dbReference>
<dbReference type="STRING" id="185431.Q8IFJ1"/>
<reference evidence="3 4" key="1">
    <citation type="journal article" date="2003" name="Nucleic Acids Res.">
        <title>The DNA sequence of chromosome I of an African trypanosome: gene content, chromosome organisation, recombination and polymorphism.</title>
        <authorList>
            <person name="Hall N."/>
            <person name="Berriman M."/>
            <person name="Lennard N.J."/>
            <person name="Harris B.R."/>
            <person name="Hertz-Fowler C."/>
            <person name="Bart-Delabesse E.N."/>
            <person name="Gerrare C.S."/>
            <person name="Atkin R.J."/>
            <person name="Barron A.J."/>
            <person name="Bowman S."/>
            <person name="Bray-Allen S.P."/>
            <person name="Bringaud F."/>
            <person name="Clark L.N."/>
            <person name="Corton C.H."/>
            <person name="Cronin A."/>
            <person name="Davies R."/>
            <person name="Doggett J."/>
            <person name="Fraser A."/>
            <person name="Gruter E."/>
            <person name="Hall S."/>
            <person name="Harper A.D."/>
            <person name="Kay M.P."/>
            <person name="Leech V."/>
            <person name="Mayes R."/>
            <person name="Price C."/>
            <person name="Quail M.A."/>
            <person name="Rabbinowitch E."/>
            <person name="Reitter C."/>
            <person name="Rutherford K."/>
            <person name="Sasse J."/>
            <person name="Sharp S."/>
            <person name="Shownkeen R."/>
            <person name="Macleod A."/>
            <person name="Taylor S."/>
            <person name="Tweedie A."/>
            <person name="Turner C.M.R."/>
            <person name="Tait A."/>
            <person name="Gull K."/>
            <person name="Barrell B."/>
            <person name="Melville S.E."/>
        </authorList>
    </citation>
    <scope>NUCLEOTIDE SEQUENCE [LARGE SCALE GENOMIC DNA]</scope>
    <source>
        <strain evidence="3 4">927/4 GUTat10.1</strain>
    </source>
</reference>
<dbReference type="PaxDb" id="5691-CAD53013"/>
<keyword evidence="4" id="KW-1185">Reference proteome</keyword>
<protein>
    <submittedName>
        <fullName evidence="3">Retrotransposon hot spot (RHS) protein, putative retrotransposon hot spot protein 4 (RHS4), putative</fullName>
    </submittedName>
</protein>
<proteinExistence type="predicted"/>
<dbReference type="GO" id="GO:0005634">
    <property type="term" value="C:nucleus"/>
    <property type="evidence" value="ECO:0000314"/>
    <property type="project" value="GeneDB"/>
</dbReference>
<dbReference type="InParanoid" id="Q8IFJ1"/>
<organism evidence="3 4">
    <name type="scientific">Trypanosoma brucei brucei (strain 927/4 GUTat10.1)</name>
    <dbReference type="NCBI Taxonomy" id="185431"/>
    <lineage>
        <taxon>Eukaryota</taxon>
        <taxon>Discoba</taxon>
        <taxon>Euglenozoa</taxon>
        <taxon>Kinetoplastea</taxon>
        <taxon>Metakinetoplastina</taxon>
        <taxon>Trypanosomatida</taxon>
        <taxon>Trypanosomatidae</taxon>
        <taxon>Trypanosoma</taxon>
    </lineage>
</organism>
<feature type="domain" description="Retrotransposon hot spot protein N-terminal" evidence="2">
    <location>
        <begin position="51"/>
        <end position="166"/>
    </location>
</feature>
<evidence type="ECO:0000259" key="1">
    <source>
        <dbReference type="Pfam" id="PF07999"/>
    </source>
</evidence>
<dbReference type="NCBIfam" id="TIGR01631">
    <property type="entry name" value="Trypano_RHS"/>
    <property type="match status" value="1"/>
</dbReference>
<sequence length="685" mass="77571">MNQNGGCVGDTRNILNGWLNGAYRPMKRQAGRKNENPSETGEGKSLEEKLYDSIYNAKWSYVMSGYDEDPLGMKVFDGKPQRIWTEAEVDITPDPANVDAEIEERPDGLEIFVLTSEKGWPYNRFALGHTERCNEKFKHVYIRREIMRVWYKVEKGLRACWVEKAEDSPIHIVIGTPGIGKSCGLGSFLLHSLLHFHEGMLDVVAYFVGKIAYLIYNKKPGEEGRVEEDRSTDSAVTFIKTIRKKRGHIIVDIGKSLLIPPDELCHLGWGVTVLTSPDTVHYEEWEKDMGSRHIIINCDDVRDIKAFVAWKNLSVALDKKVSNTAKQELRGGLKDEWETVKQRIAVAGPVPRAVYDAVGHGGRMEAVAKKIRGLDANDKNGCEDLFRSSMNWQTEEVSYQMVQIVRSRGNGVSGDSYRSKELSGHIRTLLLWAVLGITARKVAESQLMMRNRSAAFISFESHALFAVLNPRVLEMMAKNLRHLHPPEKLRGKQSILSSMTPQQLCLTGWEVLPAARQNPIERCEYMVLYTPATAYEPLVDGFFFVEGRFTMSPGRQAKKAPKPKTLVLLHVTKSGCHSTTATKLNAFTERIKGYFSDWNTFSGNMAWEMIYMNGVNGGVITNWQKCEANVDKVIPARKAKQLQTFWETIEQFQVTFGDEMNAHLMVDLQEAKKAQGRRAMKAKRR</sequence>
<dbReference type="AlphaFoldDB" id="Q8IFJ1"/>
<reference evidence="4" key="2">
    <citation type="journal article" date="2005" name="Science">
        <title>The genome of the African trypanosome Trypanosoma brucei.</title>
        <authorList>
            <person name="Berriman M."/>
            <person name="Ghedin E."/>
            <person name="Hertz-Fowler C."/>
            <person name="Blandin G."/>
            <person name="Renauld H."/>
            <person name="Bartholomeu D.C."/>
            <person name="Lennard N.J."/>
            <person name="Caler E."/>
            <person name="Hamlin N.E."/>
            <person name="Haas B."/>
            <person name="Bohme U."/>
            <person name="Hannick L."/>
            <person name="Aslett M.A."/>
            <person name="Shallom J."/>
            <person name="Marcello L."/>
            <person name="Hou L."/>
            <person name="Wickstead B."/>
            <person name="Alsmark U.C."/>
            <person name="Arrowsmith C."/>
            <person name="Atkin R.J."/>
            <person name="Barron A.J."/>
            <person name="Bringaud F."/>
            <person name="Brooks K."/>
            <person name="Carrington M."/>
            <person name="Cherevach I."/>
            <person name="Chillingworth T.J."/>
            <person name="Churcher C."/>
            <person name="Clark L.N."/>
            <person name="Corton C.H."/>
            <person name="Cronin A."/>
            <person name="Davies R.M."/>
            <person name="Doggett J."/>
            <person name="Djikeng A."/>
            <person name="Feldblyum T."/>
            <person name="Field M.C."/>
            <person name="Fraser A."/>
            <person name="Goodhead I."/>
            <person name="Hance Z."/>
            <person name="Harper D."/>
            <person name="Harris B.R."/>
            <person name="Hauser H."/>
            <person name="Hostetler J."/>
            <person name="Ivens A."/>
            <person name="Jagels K."/>
            <person name="Johnson D."/>
            <person name="Johnson J."/>
            <person name="Jones K."/>
            <person name="Kerhornou A.X."/>
            <person name="Koo H."/>
            <person name="Larke N."/>
            <person name="Landfear S."/>
            <person name="Larkin C."/>
            <person name="Leech V."/>
            <person name="Line A."/>
            <person name="Lord A."/>
            <person name="Macleod A."/>
            <person name="Mooney P.J."/>
            <person name="Moule S."/>
            <person name="Martin D.M."/>
            <person name="Morgan G.W."/>
            <person name="Mungall K."/>
            <person name="Norbertczak H."/>
            <person name="Ormond D."/>
            <person name="Pai G."/>
            <person name="Peacock C.S."/>
            <person name="Peterson J."/>
            <person name="Quail M.A."/>
            <person name="Rabbinowitsch E."/>
            <person name="Rajandream M.A."/>
            <person name="Reitter C."/>
            <person name="Salzberg S.L."/>
            <person name="Sanders M."/>
            <person name="Schobel S."/>
            <person name="Sharp S."/>
            <person name="Simmonds M."/>
            <person name="Simpson A.J."/>
            <person name="Tallon L."/>
            <person name="Turner C.M."/>
            <person name="Tait A."/>
            <person name="Tivey A.R."/>
            <person name="Van Aken S."/>
            <person name="Walker D."/>
            <person name="Wanless D."/>
            <person name="Wang S."/>
            <person name="White B."/>
            <person name="White O."/>
            <person name="Whitehead S."/>
            <person name="Woodward J."/>
            <person name="Wortman J."/>
            <person name="Adams M.D."/>
            <person name="Embley T.M."/>
            <person name="Gull K."/>
            <person name="Ullu E."/>
            <person name="Barry J.D."/>
            <person name="Fairlamb A.H."/>
            <person name="Opperdoes F."/>
            <person name="Barrell B.G."/>
            <person name="Donelson J.E."/>
            <person name="Hall N."/>
            <person name="Fraser C.M."/>
            <person name="Melville S.E."/>
            <person name="El-Sayed N.M."/>
        </authorList>
    </citation>
    <scope>NUCLEOTIDE SEQUENCE [LARGE SCALE GENOMIC DNA]</scope>
    <source>
        <strain evidence="4">927/4 GUTat10.1</strain>
    </source>
</reference>
<dbReference type="GeneID" id="3663433"/>
<dbReference type="InterPro" id="IPR006518">
    <property type="entry name" value="Trypano_RHS"/>
</dbReference>
<dbReference type="KEGG" id="tbr:TB927.1.70"/>
<dbReference type="GO" id="GO:0005737">
    <property type="term" value="C:cytoplasm"/>
    <property type="evidence" value="ECO:0006056"/>
    <property type="project" value="Others"/>
</dbReference>
<feature type="domain" description="Retrotransposon hot spot protein,C-terminal" evidence="1">
    <location>
        <begin position="172"/>
        <end position="483"/>
    </location>
</feature>
<dbReference type="GO" id="GO:0042789">
    <property type="term" value="P:mRNA transcription by RNA polymerase II"/>
    <property type="evidence" value="ECO:0000315"/>
    <property type="project" value="GeneDB"/>
</dbReference>
<dbReference type="Proteomes" id="UP000008524">
    <property type="component" value="Chromosome 1"/>
</dbReference>
<name>Q8IFJ1_TRYB2</name>
<dbReference type="RefSeq" id="XP_846380.1">
    <property type="nucleotide sequence ID" value="XM_841287.1"/>
</dbReference>